<dbReference type="GO" id="GO:0006355">
    <property type="term" value="P:regulation of DNA-templated transcription"/>
    <property type="evidence" value="ECO:0007669"/>
    <property type="project" value="InterPro"/>
</dbReference>
<dbReference type="Gene3D" id="3.40.50.2300">
    <property type="match status" value="1"/>
</dbReference>
<evidence type="ECO:0000259" key="9">
    <source>
        <dbReference type="PROSITE" id="PS50110"/>
    </source>
</evidence>
<dbReference type="PANTHER" id="PTHR43214">
    <property type="entry name" value="TWO-COMPONENT RESPONSE REGULATOR"/>
    <property type="match status" value="1"/>
</dbReference>
<sequence>MKILIVDDDPLVCQSLQVLLSREKDMEVIETVNNGAEAIGYCQHTIPDVVLMDIRMPVMDGTQATRQIKQDWPQIRVMMLTTFQDEQSIRLAILAGAEGYLIKSTEVSGMAQQLRTLVAGTSVLDGEVLKRLMQPEKEEIQQLTPREKDIAELVVQGLSNREIAEQLFISEGTVRNNLSIILEKLQLRDRTQLAIYYWRRI</sequence>
<dbReference type="CDD" id="cd17535">
    <property type="entry name" value="REC_NarL-like"/>
    <property type="match status" value="1"/>
</dbReference>
<dbReference type="InterPro" id="IPR011006">
    <property type="entry name" value="CheY-like_superfamily"/>
</dbReference>
<dbReference type="CDD" id="cd06170">
    <property type="entry name" value="LuxR_C_like"/>
    <property type="match status" value="1"/>
</dbReference>
<gene>
    <name evidence="10" type="ORF">SAMN03080606_03030</name>
</gene>
<dbReference type="InterPro" id="IPR001789">
    <property type="entry name" value="Sig_transdc_resp-reg_receiver"/>
</dbReference>
<evidence type="ECO:0000256" key="3">
    <source>
        <dbReference type="ARBA" id="ARBA00023015"/>
    </source>
</evidence>
<dbReference type="SMART" id="SM00421">
    <property type="entry name" value="HTH_LUXR"/>
    <property type="match status" value="1"/>
</dbReference>
<dbReference type="InterPro" id="IPR039420">
    <property type="entry name" value="WalR-like"/>
</dbReference>
<dbReference type="RefSeq" id="WP_091545284.1">
    <property type="nucleotide sequence ID" value="NZ_FMUS01000021.1"/>
</dbReference>
<feature type="domain" description="Response regulatory" evidence="9">
    <location>
        <begin position="2"/>
        <end position="118"/>
    </location>
</feature>
<dbReference type="Proteomes" id="UP000198636">
    <property type="component" value="Unassembled WGS sequence"/>
</dbReference>
<dbReference type="EMBL" id="FMUS01000021">
    <property type="protein sequence ID" value="SCY91378.1"/>
    <property type="molecule type" value="Genomic_DNA"/>
</dbReference>
<evidence type="ECO:0000259" key="8">
    <source>
        <dbReference type="PROSITE" id="PS50043"/>
    </source>
</evidence>
<reference evidence="10 11" key="1">
    <citation type="submission" date="2016-10" db="EMBL/GenBank/DDBJ databases">
        <authorList>
            <person name="de Groot N.N."/>
        </authorList>
    </citation>
    <scope>NUCLEOTIDE SEQUENCE [LARGE SCALE GENOMIC DNA]</scope>
    <source>
        <strain evidence="10 11">DSM 18978</strain>
    </source>
</reference>
<evidence type="ECO:0000256" key="7">
    <source>
        <dbReference type="PROSITE-ProRule" id="PRU00169"/>
    </source>
</evidence>
<keyword evidence="4" id="KW-0238">DNA-binding</keyword>
<dbReference type="GO" id="GO:0000160">
    <property type="term" value="P:phosphorelay signal transduction system"/>
    <property type="evidence" value="ECO:0007669"/>
    <property type="project" value="InterPro"/>
</dbReference>
<dbReference type="STRING" id="1120976.SAMN03080606_03030"/>
<dbReference type="GO" id="GO:0003677">
    <property type="term" value="F:DNA binding"/>
    <property type="evidence" value="ECO:0007669"/>
    <property type="project" value="UniProtKB-KW"/>
</dbReference>
<dbReference type="OrthoDB" id="9779069at2"/>
<organism evidence="10 11">
    <name type="scientific">Alkaliphilus peptidifermentans DSM 18978</name>
    <dbReference type="NCBI Taxonomy" id="1120976"/>
    <lineage>
        <taxon>Bacteria</taxon>
        <taxon>Bacillati</taxon>
        <taxon>Bacillota</taxon>
        <taxon>Clostridia</taxon>
        <taxon>Peptostreptococcales</taxon>
        <taxon>Natronincolaceae</taxon>
        <taxon>Alkaliphilus</taxon>
    </lineage>
</organism>
<dbReference type="Pfam" id="PF00072">
    <property type="entry name" value="Response_reg"/>
    <property type="match status" value="1"/>
</dbReference>
<dbReference type="InterPro" id="IPR000792">
    <property type="entry name" value="Tscrpt_reg_LuxR_C"/>
</dbReference>
<keyword evidence="2 7" id="KW-0597">Phosphoprotein</keyword>
<accession>A0A1G5JUF2</accession>
<keyword evidence="5" id="KW-0804">Transcription</keyword>
<evidence type="ECO:0000256" key="1">
    <source>
        <dbReference type="ARBA" id="ARBA00018672"/>
    </source>
</evidence>
<evidence type="ECO:0000313" key="10">
    <source>
        <dbReference type="EMBL" id="SCY91378.1"/>
    </source>
</evidence>
<protein>
    <recommendedName>
        <fullName evidence="1">Stage 0 sporulation protein A homolog</fullName>
    </recommendedName>
</protein>
<dbReference type="AlphaFoldDB" id="A0A1G5JUF2"/>
<comment type="function">
    <text evidence="6">May play the central regulatory role in sporulation. It may be an element of the effector pathway responsible for the activation of sporulation genes in response to nutritional stress. Spo0A may act in concert with spo0H (a sigma factor) to control the expression of some genes that are critical to the sporulation process.</text>
</comment>
<feature type="domain" description="HTH luxR-type" evidence="8">
    <location>
        <begin position="136"/>
        <end position="201"/>
    </location>
</feature>
<keyword evidence="3" id="KW-0805">Transcription regulation</keyword>
<dbReference type="PROSITE" id="PS50043">
    <property type="entry name" value="HTH_LUXR_2"/>
    <property type="match status" value="1"/>
</dbReference>
<dbReference type="SMART" id="SM00448">
    <property type="entry name" value="REC"/>
    <property type="match status" value="1"/>
</dbReference>
<keyword evidence="11" id="KW-1185">Reference proteome</keyword>
<dbReference type="InterPro" id="IPR058245">
    <property type="entry name" value="NreC/VraR/RcsB-like_REC"/>
</dbReference>
<evidence type="ECO:0000313" key="11">
    <source>
        <dbReference type="Proteomes" id="UP000198636"/>
    </source>
</evidence>
<evidence type="ECO:0000256" key="5">
    <source>
        <dbReference type="ARBA" id="ARBA00023163"/>
    </source>
</evidence>
<evidence type="ECO:0000256" key="6">
    <source>
        <dbReference type="ARBA" id="ARBA00024867"/>
    </source>
</evidence>
<dbReference type="Pfam" id="PF00196">
    <property type="entry name" value="GerE"/>
    <property type="match status" value="1"/>
</dbReference>
<name>A0A1G5JUF2_9FIRM</name>
<dbReference type="PANTHER" id="PTHR43214:SF43">
    <property type="entry name" value="TWO-COMPONENT RESPONSE REGULATOR"/>
    <property type="match status" value="1"/>
</dbReference>
<evidence type="ECO:0000256" key="4">
    <source>
        <dbReference type="ARBA" id="ARBA00023125"/>
    </source>
</evidence>
<proteinExistence type="predicted"/>
<feature type="modified residue" description="4-aspartylphosphate" evidence="7">
    <location>
        <position position="53"/>
    </location>
</feature>
<dbReference type="PROSITE" id="PS50110">
    <property type="entry name" value="RESPONSE_REGULATORY"/>
    <property type="match status" value="1"/>
</dbReference>
<dbReference type="PRINTS" id="PR00038">
    <property type="entry name" value="HTHLUXR"/>
</dbReference>
<dbReference type="SUPFAM" id="SSF52172">
    <property type="entry name" value="CheY-like"/>
    <property type="match status" value="1"/>
</dbReference>
<evidence type="ECO:0000256" key="2">
    <source>
        <dbReference type="ARBA" id="ARBA00022553"/>
    </source>
</evidence>